<dbReference type="EMBL" id="JAHWZY010000019">
    <property type="protein sequence ID" value="MEZ3180769.1"/>
    <property type="molecule type" value="Genomic_DNA"/>
</dbReference>
<dbReference type="RefSeq" id="WP_371239646.1">
    <property type="nucleotide sequence ID" value="NZ_JAHWZY010000019.1"/>
</dbReference>
<keyword evidence="2" id="KW-1185">Reference proteome</keyword>
<organism evidence="1 2">
    <name type="scientific">Streptomyces pimonensis</name>
    <dbReference type="NCBI Taxonomy" id="2860288"/>
    <lineage>
        <taxon>Bacteria</taxon>
        <taxon>Bacillati</taxon>
        <taxon>Actinomycetota</taxon>
        <taxon>Actinomycetes</taxon>
        <taxon>Kitasatosporales</taxon>
        <taxon>Streptomycetaceae</taxon>
        <taxon>Streptomyces</taxon>
    </lineage>
</organism>
<evidence type="ECO:0000313" key="2">
    <source>
        <dbReference type="Proteomes" id="UP001567537"/>
    </source>
</evidence>
<gene>
    <name evidence="1" type="ORF">KYY02_19375</name>
</gene>
<sequence length="45" mass="5026">MSNDDFQDRMFLASEAVYEQIEQGQPVDVPAALMDAQVQASDDSY</sequence>
<reference evidence="1 2" key="1">
    <citation type="journal article" date="2021" name="Res Sq">
        <title>Streptomyces Pimoensis sp. nov., Isolated From the Taklimakan Desert in Xinjiang, China.</title>
        <authorList>
            <person name="Zhang P."/>
            <person name="Luo X."/>
            <person name="Luo X."/>
            <person name="Liu Z."/>
            <person name="Xia Z."/>
            <person name="Wan C."/>
            <person name="zhang L."/>
        </authorList>
    </citation>
    <scope>NUCLEOTIDE SEQUENCE [LARGE SCALE GENOMIC DNA]</scope>
    <source>
        <strain evidence="1 2">TRM75549</strain>
    </source>
</reference>
<evidence type="ECO:0000313" key="1">
    <source>
        <dbReference type="EMBL" id="MEZ3180769.1"/>
    </source>
</evidence>
<proteinExistence type="predicted"/>
<name>A0ABV4J1L9_9ACTN</name>
<dbReference type="Proteomes" id="UP001567537">
    <property type="component" value="Unassembled WGS sequence"/>
</dbReference>
<comment type="caution">
    <text evidence="1">The sequence shown here is derived from an EMBL/GenBank/DDBJ whole genome shotgun (WGS) entry which is preliminary data.</text>
</comment>
<protein>
    <submittedName>
        <fullName evidence="1">Uncharacterized protein</fullName>
    </submittedName>
</protein>
<accession>A0ABV4J1L9</accession>